<evidence type="ECO:0000313" key="1">
    <source>
        <dbReference type="EMBL" id="KAK8971524.1"/>
    </source>
</evidence>
<protein>
    <submittedName>
        <fullName evidence="1">Uncharacterized protein</fullName>
    </submittedName>
</protein>
<dbReference type="Proteomes" id="UP001412067">
    <property type="component" value="Unassembled WGS sequence"/>
</dbReference>
<comment type="caution">
    <text evidence="1">The sequence shown here is derived from an EMBL/GenBank/DDBJ whole genome shotgun (WGS) entry which is preliminary data.</text>
</comment>
<name>A0ABR2N5V9_9ASPA</name>
<accession>A0ABR2N5V9</accession>
<gene>
    <name evidence="1" type="ORF">KSP40_PGU010735</name>
</gene>
<evidence type="ECO:0000313" key="2">
    <source>
        <dbReference type="Proteomes" id="UP001412067"/>
    </source>
</evidence>
<reference evidence="1 2" key="1">
    <citation type="journal article" date="2022" name="Nat. Plants">
        <title>Genomes of leafy and leafless Platanthera orchids illuminate the evolution of mycoheterotrophy.</title>
        <authorList>
            <person name="Li M.H."/>
            <person name="Liu K.W."/>
            <person name="Li Z."/>
            <person name="Lu H.C."/>
            <person name="Ye Q.L."/>
            <person name="Zhang D."/>
            <person name="Wang J.Y."/>
            <person name="Li Y.F."/>
            <person name="Zhong Z.M."/>
            <person name="Liu X."/>
            <person name="Yu X."/>
            <person name="Liu D.K."/>
            <person name="Tu X.D."/>
            <person name="Liu B."/>
            <person name="Hao Y."/>
            <person name="Liao X.Y."/>
            <person name="Jiang Y.T."/>
            <person name="Sun W.H."/>
            <person name="Chen J."/>
            <person name="Chen Y.Q."/>
            <person name="Ai Y."/>
            <person name="Zhai J.W."/>
            <person name="Wu S.S."/>
            <person name="Zhou Z."/>
            <person name="Hsiao Y.Y."/>
            <person name="Wu W.L."/>
            <person name="Chen Y.Y."/>
            <person name="Lin Y.F."/>
            <person name="Hsu J.L."/>
            <person name="Li C.Y."/>
            <person name="Wang Z.W."/>
            <person name="Zhao X."/>
            <person name="Zhong W.Y."/>
            <person name="Ma X.K."/>
            <person name="Ma L."/>
            <person name="Huang J."/>
            <person name="Chen G.Z."/>
            <person name="Huang M.Z."/>
            <person name="Huang L."/>
            <person name="Peng D.H."/>
            <person name="Luo Y.B."/>
            <person name="Zou S.Q."/>
            <person name="Chen S.P."/>
            <person name="Lan S."/>
            <person name="Tsai W.C."/>
            <person name="Van de Peer Y."/>
            <person name="Liu Z.J."/>
        </authorList>
    </citation>
    <scope>NUCLEOTIDE SEQUENCE [LARGE SCALE GENOMIC DNA]</scope>
    <source>
        <strain evidence="1">Lor288</strain>
    </source>
</reference>
<dbReference type="EMBL" id="JBBWWR010000001">
    <property type="protein sequence ID" value="KAK8971524.1"/>
    <property type="molecule type" value="Genomic_DNA"/>
</dbReference>
<keyword evidence="2" id="KW-1185">Reference proteome</keyword>
<proteinExistence type="predicted"/>
<sequence length="61" mass="6521">MGVGTESPYNAIFGRPLQPTFGAIPSIPNLAMKFATPAGVRVAKGNQEATKTYYLQQIHLG</sequence>
<organism evidence="1 2">
    <name type="scientific">Platanthera guangdongensis</name>
    <dbReference type="NCBI Taxonomy" id="2320717"/>
    <lineage>
        <taxon>Eukaryota</taxon>
        <taxon>Viridiplantae</taxon>
        <taxon>Streptophyta</taxon>
        <taxon>Embryophyta</taxon>
        <taxon>Tracheophyta</taxon>
        <taxon>Spermatophyta</taxon>
        <taxon>Magnoliopsida</taxon>
        <taxon>Liliopsida</taxon>
        <taxon>Asparagales</taxon>
        <taxon>Orchidaceae</taxon>
        <taxon>Orchidoideae</taxon>
        <taxon>Orchideae</taxon>
        <taxon>Orchidinae</taxon>
        <taxon>Platanthera</taxon>
    </lineage>
</organism>